<gene>
    <name evidence="1" type="ORF">ODALV1_LOCUS19010</name>
</gene>
<proteinExistence type="predicted"/>
<comment type="caution">
    <text evidence="1">The sequence shown here is derived from an EMBL/GenBank/DDBJ whole genome shotgun (WGS) entry which is preliminary data.</text>
</comment>
<keyword evidence="2" id="KW-1185">Reference proteome</keyword>
<name>A0ABP1R7D7_9HEXA</name>
<reference evidence="1 2" key="1">
    <citation type="submission" date="2024-08" db="EMBL/GenBank/DDBJ databases">
        <authorList>
            <person name="Cucini C."/>
            <person name="Frati F."/>
        </authorList>
    </citation>
    <scope>NUCLEOTIDE SEQUENCE [LARGE SCALE GENOMIC DNA]</scope>
</reference>
<dbReference type="Proteomes" id="UP001642540">
    <property type="component" value="Unassembled WGS sequence"/>
</dbReference>
<protein>
    <submittedName>
        <fullName evidence="1">Uncharacterized protein</fullName>
    </submittedName>
</protein>
<evidence type="ECO:0000313" key="1">
    <source>
        <dbReference type="EMBL" id="CAL8120535.1"/>
    </source>
</evidence>
<accession>A0ABP1R7D7</accession>
<sequence length="78" mass="9177">MEDVMRFKVATKIMKFLIDNFGVSNLFGRENYEYYARITGRILKVEEDWIFSFRYPPDALVSRKNPDPLNNALSSLSH</sequence>
<organism evidence="1 2">
    <name type="scientific">Orchesella dallaii</name>
    <dbReference type="NCBI Taxonomy" id="48710"/>
    <lineage>
        <taxon>Eukaryota</taxon>
        <taxon>Metazoa</taxon>
        <taxon>Ecdysozoa</taxon>
        <taxon>Arthropoda</taxon>
        <taxon>Hexapoda</taxon>
        <taxon>Collembola</taxon>
        <taxon>Entomobryomorpha</taxon>
        <taxon>Entomobryoidea</taxon>
        <taxon>Orchesellidae</taxon>
        <taxon>Orchesellinae</taxon>
        <taxon>Orchesella</taxon>
    </lineage>
</organism>
<dbReference type="EMBL" id="CAXLJM020000062">
    <property type="protein sequence ID" value="CAL8120535.1"/>
    <property type="molecule type" value="Genomic_DNA"/>
</dbReference>
<evidence type="ECO:0000313" key="2">
    <source>
        <dbReference type="Proteomes" id="UP001642540"/>
    </source>
</evidence>